<reference evidence="2" key="2">
    <citation type="submission" date="2023-01" db="EMBL/GenBank/DDBJ databases">
        <title>Human gut microbiome strain richness.</title>
        <authorList>
            <person name="Chen-Liaw A."/>
        </authorList>
    </citation>
    <scope>NUCLEOTIDE SEQUENCE</scope>
    <source>
        <strain evidence="2">D8_m1001271B151109d0_201107</strain>
    </source>
</reference>
<comment type="caution">
    <text evidence="3">The sequence shown here is derived from an EMBL/GenBank/DDBJ whole genome shotgun (WGS) entry which is preliminary data.</text>
</comment>
<accession>A0A7X9NH36</accession>
<reference evidence="3 4" key="1">
    <citation type="submission" date="2020-04" db="EMBL/GenBank/DDBJ databases">
        <authorList>
            <person name="Hitch T.C.A."/>
            <person name="Wylensek D."/>
            <person name="Clavel T."/>
        </authorList>
    </citation>
    <scope>NUCLEOTIDE SEQUENCE [LARGE SCALE GENOMIC DNA]</scope>
    <source>
        <strain evidence="3 4">BSM-383-APC-22F</strain>
    </source>
</reference>
<dbReference type="SUPFAM" id="SSF53448">
    <property type="entry name" value="Nucleotide-diphospho-sugar transferases"/>
    <property type="match status" value="1"/>
</dbReference>
<dbReference type="PANTHER" id="PTHR22916:SF3">
    <property type="entry name" value="UDP-GLCNAC:BETAGAL BETA-1,3-N-ACETYLGLUCOSAMINYLTRANSFERASE-LIKE PROTEIN 1"/>
    <property type="match status" value="1"/>
</dbReference>
<dbReference type="GO" id="GO:0016758">
    <property type="term" value="F:hexosyltransferase activity"/>
    <property type="evidence" value="ECO:0007669"/>
    <property type="project" value="UniProtKB-ARBA"/>
</dbReference>
<dbReference type="EMBL" id="JAQLXO010000013">
    <property type="protein sequence ID" value="MDB7982708.1"/>
    <property type="molecule type" value="Genomic_DNA"/>
</dbReference>
<dbReference type="PANTHER" id="PTHR22916">
    <property type="entry name" value="GLYCOSYLTRANSFERASE"/>
    <property type="match status" value="1"/>
</dbReference>
<name>A0A7X9NH36_9FIRM</name>
<dbReference type="Proteomes" id="UP001212981">
    <property type="component" value="Unassembled WGS sequence"/>
</dbReference>
<evidence type="ECO:0000313" key="3">
    <source>
        <dbReference type="EMBL" id="NME44075.1"/>
    </source>
</evidence>
<feature type="domain" description="Glycosyltransferase 2-like" evidence="1">
    <location>
        <begin position="4"/>
        <end position="156"/>
    </location>
</feature>
<dbReference type="InterPro" id="IPR001173">
    <property type="entry name" value="Glyco_trans_2-like"/>
</dbReference>
<dbReference type="AlphaFoldDB" id="A0A7X9NH36"/>
<dbReference type="EMBL" id="JABAFR010000007">
    <property type="protein sequence ID" value="NME44075.1"/>
    <property type="molecule type" value="Genomic_DNA"/>
</dbReference>
<dbReference type="RefSeq" id="WP_168965012.1">
    <property type="nucleotide sequence ID" value="NZ_CALCIP010000021.1"/>
</dbReference>
<dbReference type="PROSITE" id="PS50096">
    <property type="entry name" value="IQ"/>
    <property type="match status" value="1"/>
</dbReference>
<evidence type="ECO:0000313" key="4">
    <source>
        <dbReference type="Proteomes" id="UP000540014"/>
    </source>
</evidence>
<organism evidence="3 4">
    <name type="scientific">Faecalicoccus pleomorphus</name>
    <dbReference type="NCBI Taxonomy" id="1323"/>
    <lineage>
        <taxon>Bacteria</taxon>
        <taxon>Bacillati</taxon>
        <taxon>Bacillota</taxon>
        <taxon>Erysipelotrichia</taxon>
        <taxon>Erysipelotrichales</taxon>
        <taxon>Erysipelotrichaceae</taxon>
        <taxon>Faecalicoccus</taxon>
    </lineage>
</organism>
<dbReference type="Proteomes" id="UP000540014">
    <property type="component" value="Unassembled WGS sequence"/>
</dbReference>
<keyword evidence="3" id="KW-0808">Transferase</keyword>
<gene>
    <name evidence="3" type="ORF">HF861_04155</name>
    <name evidence="2" type="ORF">PND82_07760</name>
</gene>
<dbReference type="Gene3D" id="3.90.550.10">
    <property type="entry name" value="Spore Coat Polysaccharide Biosynthesis Protein SpsA, Chain A"/>
    <property type="match status" value="1"/>
</dbReference>
<evidence type="ECO:0000259" key="1">
    <source>
        <dbReference type="Pfam" id="PF00535"/>
    </source>
</evidence>
<proteinExistence type="predicted"/>
<sequence>MRFSIIIPIYNTEMYLDKCINSILNQTFSDYELFLIDDCSTDSSLTIAYKYKSNRVKILKNSSNFGLSETRNIGIKKATGDYIVFLDSDDYFEKNALFNLNKLICEHEFPDIIYTGFIEERGTNMVKKYGYVSAPNKIYSNYDYFRSELRQRTLYAAACFGIYKRKTIIDNKLFFKKGIYHEDELWTPQVINKAKKIYLSDLAYYHYVRRDGSITKVKDKTKNGVDLIDTCYELIKIFSNMEDKNLKKMIDNHTAMLYMKAMCRGRLYRKEYINLIDKKFPIRYASFFIDRVKALLFFISPYYYYLLDKKYGDNEL</sequence>
<dbReference type="Pfam" id="PF00535">
    <property type="entry name" value="Glycos_transf_2"/>
    <property type="match status" value="1"/>
</dbReference>
<evidence type="ECO:0000313" key="2">
    <source>
        <dbReference type="EMBL" id="MDB7982708.1"/>
    </source>
</evidence>
<dbReference type="CDD" id="cd00761">
    <property type="entry name" value="Glyco_tranf_GTA_type"/>
    <property type="match status" value="1"/>
</dbReference>
<protein>
    <submittedName>
        <fullName evidence="3">Glycosyltransferase family 2 protein</fullName>
    </submittedName>
    <submittedName>
        <fullName evidence="2">Glycosyltransferase family A protein</fullName>
    </submittedName>
</protein>
<dbReference type="InterPro" id="IPR029044">
    <property type="entry name" value="Nucleotide-diphossugar_trans"/>
</dbReference>